<dbReference type="EMBL" id="JAQQWI010000016">
    <property type="protein sequence ID" value="KAK8009095.1"/>
    <property type="molecule type" value="Genomic_DNA"/>
</dbReference>
<feature type="transmembrane region" description="Helical" evidence="6">
    <location>
        <begin position="130"/>
        <end position="152"/>
    </location>
</feature>
<keyword evidence="2 6" id="KW-0812">Transmembrane</keyword>
<dbReference type="InterPro" id="IPR049326">
    <property type="entry name" value="Rhodopsin_dom_fungi"/>
</dbReference>
<sequence>MTLIQNEKQTILVALATVFSALPTGAVGLRIWARRASGKRMQLSDGLIVLDNIAMLAYWVLVIYITLVAGTKEGDMRTNAELAKTDMNFFLSYHRVRNRPISYCRVSGNITSFQANGVFYASQLETTIKLVWALLVYLLKFSTLALLREIFFSCSRAVRMTIRLLTYASIVCASASITATLYIDSPTERWCDLANPPLDMRKMNKVNGIFSTVTTVVLDFAIFCVPIWQLVSVRLKSRKKGLVMASFTLGFTTCVVALIRTILVYKNQTKPLNALVQSFLLGLEPSVGIIAVCIPLFRRLFHRNTKAEGVKMHRLPSRAGPPGPGDPEFGIKSVTTIVASSHASQAR</sequence>
<keyword evidence="3 6" id="KW-1133">Transmembrane helix</keyword>
<evidence type="ECO:0000256" key="3">
    <source>
        <dbReference type="ARBA" id="ARBA00022989"/>
    </source>
</evidence>
<feature type="transmembrane region" description="Helical" evidence="6">
    <location>
        <begin position="208"/>
        <end position="230"/>
    </location>
</feature>
<comment type="subcellular location">
    <subcellularLocation>
        <location evidence="1">Membrane</location>
        <topology evidence="1">Multi-pass membrane protein</topology>
    </subcellularLocation>
</comment>
<name>A0ABR1RF42_9PEZI</name>
<comment type="similarity">
    <text evidence="5">Belongs to the SAT4 family.</text>
</comment>
<comment type="caution">
    <text evidence="8">The sequence shown here is derived from an EMBL/GenBank/DDBJ whole genome shotgun (WGS) entry which is preliminary data.</text>
</comment>
<evidence type="ECO:0000256" key="6">
    <source>
        <dbReference type="SAM" id="Phobius"/>
    </source>
</evidence>
<feature type="domain" description="Rhodopsin" evidence="7">
    <location>
        <begin position="29"/>
        <end position="303"/>
    </location>
</feature>
<feature type="transmembrane region" description="Helical" evidence="6">
    <location>
        <begin position="242"/>
        <end position="263"/>
    </location>
</feature>
<organism evidence="8 9">
    <name type="scientific">Apiospora marii</name>
    <dbReference type="NCBI Taxonomy" id="335849"/>
    <lineage>
        <taxon>Eukaryota</taxon>
        <taxon>Fungi</taxon>
        <taxon>Dikarya</taxon>
        <taxon>Ascomycota</taxon>
        <taxon>Pezizomycotina</taxon>
        <taxon>Sordariomycetes</taxon>
        <taxon>Xylariomycetidae</taxon>
        <taxon>Amphisphaeriales</taxon>
        <taxon>Apiosporaceae</taxon>
        <taxon>Apiospora</taxon>
    </lineage>
</organism>
<keyword evidence="4 6" id="KW-0472">Membrane</keyword>
<evidence type="ECO:0000256" key="2">
    <source>
        <dbReference type="ARBA" id="ARBA00022692"/>
    </source>
</evidence>
<proteinExistence type="inferred from homology"/>
<dbReference type="InterPro" id="IPR052337">
    <property type="entry name" value="SAT4-like"/>
</dbReference>
<feature type="transmembrane region" description="Helical" evidence="6">
    <location>
        <begin position="12"/>
        <end position="33"/>
    </location>
</feature>
<dbReference type="PANTHER" id="PTHR33048">
    <property type="entry name" value="PTH11-LIKE INTEGRAL MEMBRANE PROTEIN (AFU_ORTHOLOGUE AFUA_5G11245)"/>
    <property type="match status" value="1"/>
</dbReference>
<dbReference type="Proteomes" id="UP001396898">
    <property type="component" value="Unassembled WGS sequence"/>
</dbReference>
<reference evidence="8 9" key="1">
    <citation type="submission" date="2023-01" db="EMBL/GenBank/DDBJ databases">
        <title>Analysis of 21 Apiospora genomes using comparative genomics revels a genus with tremendous synthesis potential of carbohydrate active enzymes and secondary metabolites.</title>
        <authorList>
            <person name="Sorensen T."/>
        </authorList>
    </citation>
    <scope>NUCLEOTIDE SEQUENCE [LARGE SCALE GENOMIC DNA]</scope>
    <source>
        <strain evidence="8 9">CBS 20057</strain>
    </source>
</reference>
<feature type="transmembrane region" description="Helical" evidence="6">
    <location>
        <begin position="45"/>
        <end position="67"/>
    </location>
</feature>
<keyword evidence="9" id="KW-1185">Reference proteome</keyword>
<evidence type="ECO:0000256" key="4">
    <source>
        <dbReference type="ARBA" id="ARBA00023136"/>
    </source>
</evidence>
<dbReference type="Pfam" id="PF20684">
    <property type="entry name" value="Fung_rhodopsin"/>
    <property type="match status" value="1"/>
</dbReference>
<evidence type="ECO:0000259" key="7">
    <source>
        <dbReference type="Pfam" id="PF20684"/>
    </source>
</evidence>
<gene>
    <name evidence="8" type="ORF">PG991_011646</name>
</gene>
<evidence type="ECO:0000313" key="9">
    <source>
        <dbReference type="Proteomes" id="UP001396898"/>
    </source>
</evidence>
<protein>
    <recommendedName>
        <fullName evidence="7">Rhodopsin domain-containing protein</fullName>
    </recommendedName>
</protein>
<evidence type="ECO:0000256" key="1">
    <source>
        <dbReference type="ARBA" id="ARBA00004141"/>
    </source>
</evidence>
<evidence type="ECO:0000256" key="5">
    <source>
        <dbReference type="ARBA" id="ARBA00038359"/>
    </source>
</evidence>
<dbReference type="PANTHER" id="PTHR33048:SF47">
    <property type="entry name" value="INTEGRAL MEMBRANE PROTEIN-RELATED"/>
    <property type="match status" value="1"/>
</dbReference>
<feature type="transmembrane region" description="Helical" evidence="6">
    <location>
        <begin position="275"/>
        <end position="297"/>
    </location>
</feature>
<evidence type="ECO:0000313" key="8">
    <source>
        <dbReference type="EMBL" id="KAK8009095.1"/>
    </source>
</evidence>
<accession>A0ABR1RF42</accession>
<feature type="transmembrane region" description="Helical" evidence="6">
    <location>
        <begin position="164"/>
        <end position="183"/>
    </location>
</feature>